<protein>
    <submittedName>
        <fullName evidence="4">HlyD family efflux transporter periplasmic adaptor subunit</fullName>
    </submittedName>
</protein>
<name>A0ABS2HJR0_9VIBR</name>
<dbReference type="InterPro" id="IPR058647">
    <property type="entry name" value="BSH_CzcB-like"/>
</dbReference>
<keyword evidence="1" id="KW-1133">Transmembrane helix</keyword>
<dbReference type="CDD" id="cd06850">
    <property type="entry name" value="biotinyl_domain"/>
    <property type="match status" value="1"/>
</dbReference>
<dbReference type="PANTHER" id="PTHR30386">
    <property type="entry name" value="MEMBRANE FUSION SUBUNIT OF EMRAB-TOLC MULTIDRUG EFFLUX PUMP"/>
    <property type="match status" value="1"/>
</dbReference>
<dbReference type="InterPro" id="IPR011053">
    <property type="entry name" value="Single_hybrid_motif"/>
</dbReference>
<dbReference type="Proteomes" id="UP000809621">
    <property type="component" value="Unassembled WGS sequence"/>
</dbReference>
<dbReference type="PANTHER" id="PTHR30386:SF28">
    <property type="entry name" value="EXPORTED PROTEIN"/>
    <property type="match status" value="1"/>
</dbReference>
<dbReference type="EMBL" id="JAFEUM010000006">
    <property type="protein sequence ID" value="MBM7037740.1"/>
    <property type="molecule type" value="Genomic_DNA"/>
</dbReference>
<organism evidence="4 5">
    <name type="scientific">Vibrio ulleungensis</name>
    <dbReference type="NCBI Taxonomy" id="2807619"/>
    <lineage>
        <taxon>Bacteria</taxon>
        <taxon>Pseudomonadati</taxon>
        <taxon>Pseudomonadota</taxon>
        <taxon>Gammaproteobacteria</taxon>
        <taxon>Vibrionales</taxon>
        <taxon>Vibrionaceae</taxon>
        <taxon>Vibrio</taxon>
    </lineage>
</organism>
<accession>A0ABS2HJR0</accession>
<keyword evidence="1" id="KW-0812">Transmembrane</keyword>
<feature type="domain" description="AprE-like beta-barrel" evidence="3">
    <location>
        <begin position="303"/>
        <end position="395"/>
    </location>
</feature>
<dbReference type="PRINTS" id="PR01490">
    <property type="entry name" value="RTXTOXIND"/>
</dbReference>
<comment type="caution">
    <text evidence="4">The sequence shown here is derived from an EMBL/GenBank/DDBJ whole genome shotgun (WGS) entry which is preliminary data.</text>
</comment>
<dbReference type="RefSeq" id="WP_205159245.1">
    <property type="nucleotide sequence ID" value="NZ_JAFEUM010000006.1"/>
</dbReference>
<evidence type="ECO:0000256" key="1">
    <source>
        <dbReference type="SAM" id="Phobius"/>
    </source>
</evidence>
<dbReference type="InterPro" id="IPR058982">
    <property type="entry name" value="Beta-barrel_AprE"/>
</dbReference>
<feature type="domain" description="CzcB-like barrel-sandwich hybrid" evidence="2">
    <location>
        <begin position="71"/>
        <end position="292"/>
    </location>
</feature>
<dbReference type="Pfam" id="PF25973">
    <property type="entry name" value="BSH_CzcB"/>
    <property type="match status" value="1"/>
</dbReference>
<reference evidence="4 5" key="1">
    <citation type="submission" date="2021-02" db="EMBL/GenBank/DDBJ databases">
        <authorList>
            <person name="Park J.-S."/>
        </authorList>
    </citation>
    <scope>NUCLEOTIDE SEQUENCE [LARGE SCALE GENOMIC DNA]</scope>
    <source>
        <strain evidence="4 5">188UL20-2</strain>
    </source>
</reference>
<dbReference type="InterPro" id="IPR050739">
    <property type="entry name" value="MFP"/>
</dbReference>
<evidence type="ECO:0000313" key="4">
    <source>
        <dbReference type="EMBL" id="MBM7037740.1"/>
    </source>
</evidence>
<proteinExistence type="predicted"/>
<feature type="transmembrane region" description="Helical" evidence="1">
    <location>
        <begin position="32"/>
        <end position="54"/>
    </location>
</feature>
<evidence type="ECO:0000313" key="5">
    <source>
        <dbReference type="Proteomes" id="UP000809621"/>
    </source>
</evidence>
<evidence type="ECO:0000259" key="2">
    <source>
        <dbReference type="Pfam" id="PF25973"/>
    </source>
</evidence>
<gene>
    <name evidence="4" type="ORF">JQC93_15130</name>
</gene>
<dbReference type="SUPFAM" id="SSF51230">
    <property type="entry name" value="Single hybrid motif"/>
    <property type="match status" value="1"/>
</dbReference>
<dbReference type="Gene3D" id="2.40.50.100">
    <property type="match status" value="1"/>
</dbReference>
<dbReference type="Pfam" id="PF26002">
    <property type="entry name" value="Beta-barrel_AprE"/>
    <property type="match status" value="1"/>
</dbReference>
<sequence length="417" mass="47094">MRNTLFRRRALKQQQARLEGDVLLLQPLSQPLVVGVLLTLVVTFGTFLVQASFARQERVTGVLMPDKGILKVYSPQSGIVKKVLVEEGDNVELGQPLAIIGSSKVSTAGKETLAAHISVLQGQQTLIEEQQDRVLHTIQHRTKQLSLDRKGIEQLLTHLKAQLETLDLQQQLSAQQLSALDGLLKQKHITQVQHNEVHRQYLNLVAQRENLLQQQSQNHQHLINIDQQLSLLPTEQKNQLDQLKAQHYQLQRQLLDAQSNHQFVLRAEQTGVISSMQLHKGQHVSSQTPLLSVLPQNSRLQGELLVPSHAIGFIQPGQSVALKYAAFPFQKFGVYQGEVIEISKNVLIPNEWQHLPLHISQPSYRVTVQIDSQQVQAYGKSFTLQPGIQFDAHIRLDERSLLEWLLEPLLSLKGRFA</sequence>
<dbReference type="Gene3D" id="2.40.30.170">
    <property type="match status" value="1"/>
</dbReference>
<keyword evidence="5" id="KW-1185">Reference proteome</keyword>
<evidence type="ECO:0000259" key="3">
    <source>
        <dbReference type="Pfam" id="PF26002"/>
    </source>
</evidence>
<keyword evidence="1" id="KW-0472">Membrane</keyword>